<name>A0A433BFW5_9FUNG</name>
<dbReference type="Proteomes" id="UP000268093">
    <property type="component" value="Unassembled WGS sequence"/>
</dbReference>
<dbReference type="EMBL" id="RBNI01013849">
    <property type="protein sequence ID" value="RUP25195.1"/>
    <property type="molecule type" value="Genomic_DNA"/>
</dbReference>
<proteinExistence type="predicted"/>
<dbReference type="OrthoDB" id="1932925at2759"/>
<organism evidence="1 2">
    <name type="scientific">Jimgerdemannia flammicorona</name>
    <dbReference type="NCBI Taxonomy" id="994334"/>
    <lineage>
        <taxon>Eukaryota</taxon>
        <taxon>Fungi</taxon>
        <taxon>Fungi incertae sedis</taxon>
        <taxon>Mucoromycota</taxon>
        <taxon>Mucoromycotina</taxon>
        <taxon>Endogonomycetes</taxon>
        <taxon>Endogonales</taxon>
        <taxon>Endogonaceae</taxon>
        <taxon>Jimgerdemannia</taxon>
    </lineage>
</organism>
<evidence type="ECO:0000313" key="2">
    <source>
        <dbReference type="Proteomes" id="UP000268093"/>
    </source>
</evidence>
<reference evidence="1 2" key="1">
    <citation type="journal article" date="2018" name="New Phytol.">
        <title>Phylogenomics of Endogonaceae and evolution of mycorrhizas within Mucoromycota.</title>
        <authorList>
            <person name="Chang Y."/>
            <person name="Desiro A."/>
            <person name="Na H."/>
            <person name="Sandor L."/>
            <person name="Lipzen A."/>
            <person name="Clum A."/>
            <person name="Barry K."/>
            <person name="Grigoriev I.V."/>
            <person name="Martin F.M."/>
            <person name="Stajich J.E."/>
            <person name="Smith M.E."/>
            <person name="Bonito G."/>
            <person name="Spatafora J.W."/>
        </authorList>
    </citation>
    <scope>NUCLEOTIDE SEQUENCE [LARGE SCALE GENOMIC DNA]</scope>
    <source>
        <strain evidence="1 2">GMNB39</strain>
    </source>
</reference>
<protein>
    <submittedName>
        <fullName evidence="1">Uncharacterized protein</fullName>
    </submittedName>
</protein>
<dbReference type="AlphaFoldDB" id="A0A433BFW5"/>
<comment type="caution">
    <text evidence="1">The sequence shown here is derived from an EMBL/GenBank/DDBJ whole genome shotgun (WGS) entry which is preliminary data.</text>
</comment>
<accession>A0A433BFW5</accession>
<gene>
    <name evidence="1" type="ORF">BC936DRAFT_138857</name>
</gene>
<sequence length="25" mass="2927">MLRLRVAAQGFTLLAARRRVLEQEK</sequence>
<evidence type="ECO:0000313" key="1">
    <source>
        <dbReference type="EMBL" id="RUP25195.1"/>
    </source>
</evidence>
<keyword evidence="2" id="KW-1185">Reference proteome</keyword>